<evidence type="ECO:0000259" key="15">
    <source>
        <dbReference type="PROSITE" id="PS50853"/>
    </source>
</evidence>
<feature type="domain" description="Sushi" evidence="16">
    <location>
        <begin position="323"/>
        <end position="379"/>
    </location>
</feature>
<dbReference type="Pfam" id="PF00084">
    <property type="entry name" value="Sushi"/>
    <property type="match status" value="7"/>
</dbReference>
<dbReference type="InterPro" id="IPR003961">
    <property type="entry name" value="FN3_dom"/>
</dbReference>
<protein>
    <submittedName>
        <fullName evidence="17">PTPRQ-like protein</fullName>
    </submittedName>
</protein>
<dbReference type="Gene3D" id="3.90.190.10">
    <property type="entry name" value="Protein tyrosine phosphatase superfamily"/>
    <property type="match status" value="2"/>
</dbReference>
<dbReference type="PANTHER" id="PTHR46957">
    <property type="entry name" value="CYTOKINE RECEPTOR"/>
    <property type="match status" value="1"/>
</dbReference>
<evidence type="ECO:0000256" key="2">
    <source>
        <dbReference type="ARBA" id="ARBA00022692"/>
    </source>
</evidence>
<feature type="domain" description="Fibronectin type-III" evidence="15">
    <location>
        <begin position="1327"/>
        <end position="1429"/>
    </location>
</feature>
<feature type="domain" description="Sushi" evidence="16">
    <location>
        <begin position="170"/>
        <end position="226"/>
    </location>
</feature>
<evidence type="ECO:0000256" key="5">
    <source>
        <dbReference type="ARBA" id="ARBA00022912"/>
    </source>
</evidence>
<dbReference type="InterPro" id="IPR036116">
    <property type="entry name" value="FN3_sf"/>
</dbReference>
<dbReference type="InterPro" id="IPR035976">
    <property type="entry name" value="Sushi/SCR/CCP_sf"/>
</dbReference>
<reference evidence="17" key="1">
    <citation type="submission" date="2022-11" db="EMBL/GenBank/DDBJ databases">
        <title>Centuries of genome instability and evolution in soft-shell clam transmissible cancer (bioRxiv).</title>
        <authorList>
            <person name="Hart S.F.M."/>
            <person name="Yonemitsu M.A."/>
            <person name="Giersch R.M."/>
            <person name="Beal B.F."/>
            <person name="Arriagada G."/>
            <person name="Davis B.W."/>
            <person name="Ostrander E.A."/>
            <person name="Goff S.P."/>
            <person name="Metzger M.J."/>
        </authorList>
    </citation>
    <scope>NUCLEOTIDE SEQUENCE</scope>
    <source>
        <strain evidence="17">MELC-2E11</strain>
        <tissue evidence="17">Siphon/mantle</tissue>
    </source>
</reference>
<feature type="domain" description="Sushi" evidence="16">
    <location>
        <begin position="56"/>
        <end position="112"/>
    </location>
</feature>
<comment type="subcellular location">
    <subcellularLocation>
        <location evidence="1">Membrane</location>
        <topology evidence="1">Single-pass membrane protein</topology>
    </subcellularLocation>
</comment>
<organism evidence="17 18">
    <name type="scientific">Mya arenaria</name>
    <name type="common">Soft-shell clam</name>
    <dbReference type="NCBI Taxonomy" id="6604"/>
    <lineage>
        <taxon>Eukaryota</taxon>
        <taxon>Metazoa</taxon>
        <taxon>Spiralia</taxon>
        <taxon>Lophotrochozoa</taxon>
        <taxon>Mollusca</taxon>
        <taxon>Bivalvia</taxon>
        <taxon>Autobranchia</taxon>
        <taxon>Heteroconchia</taxon>
        <taxon>Euheterodonta</taxon>
        <taxon>Imparidentia</taxon>
        <taxon>Neoheterodontei</taxon>
        <taxon>Myida</taxon>
        <taxon>Myoidea</taxon>
        <taxon>Myidae</taxon>
        <taxon>Mya</taxon>
    </lineage>
</organism>
<evidence type="ECO:0000256" key="4">
    <source>
        <dbReference type="ARBA" id="ARBA00022801"/>
    </source>
</evidence>
<dbReference type="SMART" id="SM00060">
    <property type="entry name" value="FN3"/>
    <property type="match status" value="9"/>
</dbReference>
<evidence type="ECO:0000313" key="17">
    <source>
        <dbReference type="EMBL" id="WAR09090.1"/>
    </source>
</evidence>
<dbReference type="PROSITE" id="PS50853">
    <property type="entry name" value="FN3"/>
    <property type="match status" value="3"/>
</dbReference>
<comment type="caution">
    <text evidence="10">Lacks conserved residue(s) required for the propagation of feature annotation.</text>
</comment>
<dbReference type="SUPFAM" id="SSF49265">
    <property type="entry name" value="Fibronectin type III"/>
    <property type="match status" value="4"/>
</dbReference>
<evidence type="ECO:0000313" key="18">
    <source>
        <dbReference type="Proteomes" id="UP001164746"/>
    </source>
</evidence>
<keyword evidence="8" id="KW-1015">Disulfide bond</keyword>
<keyword evidence="2 12" id="KW-0812">Transmembrane</keyword>
<feature type="domain" description="Tyrosine specific protein phosphatases" evidence="14">
    <location>
        <begin position="2138"/>
        <end position="2214"/>
    </location>
</feature>
<feature type="non-terminal residue" evidence="17">
    <location>
        <position position="2262"/>
    </location>
</feature>
<dbReference type="PROSITE" id="PS00383">
    <property type="entry name" value="TYR_PHOSPHATASE_1"/>
    <property type="match status" value="1"/>
</dbReference>
<dbReference type="PRINTS" id="PR00700">
    <property type="entry name" value="PRTYPHPHTASE"/>
</dbReference>
<feature type="domain" description="Sushi" evidence="16">
    <location>
        <begin position="234"/>
        <end position="265"/>
    </location>
</feature>
<sequence length="2262" mass="251899">CSKPEISHGSVTGNATTEFNLTEAVSCNTGYNLSGDGTIICQANKNWTTIPTCMIKVCNKPTISHGSVSGNATTEFNSTETVSCNTGYNLSGDGTIICQANKTWTSVPTCVIKVCNTPTISHGSVSGNATTEFNSTETVSCNTGYNLSGDGTIICQANKTWTSVPTCVIKVCNTPTISHGSVSGNATTEFNSTETVSCNTGYNLSGDGTIICQANKTWTSVPTCVIKEFNSTETVSCNTGYNLSGDGTIICQANKTWTSVPTCVIKVCNTPTISHGSVSGNATTEFNSTETVSCNTGYNLSGDGTIICQANKTWTSVPTCVIKVCNTPTISHGSVSGNATTEFNSTETVSCNTGYNLSGNGTITCQANKTWTTVPTCVIKEIQFNESCTPIDGDNPCITDHAVCREEADRGNRCLCNKTFPYFYNDACIAGLNISLTDLKCHVSENPEDGPVPDLIQITCSASSIDEDIFDGYKVRIDNSAREWNFTRANNFIYTLDNLKSGEIYQIDIFATKDSIPSINKKTFHGVTRPVMEANWSLCAITISSFSFQNNDTIVDPFKTFSVEINTTDAKFSANCLSKTTDKATCSILRNESHFNILELNSGSSYEIQIFAQIKFNTKDIRSNGFQRFVIYTVPELPADIEIPLGSITHDSFNVSFENNSNKRFSYWSVSVTNFKTGEWVAEDTRHSDVKSMQISTNITSSTFYLVQVQTHVPMQSSDMFNKTFNTRPRQSSSGHLMKANVTESEIMLFILEDEEERFDYYSLIINSSDAARVTLDGPSNVSCEQSGDNCTFQRTLNFSTKITIKNLTSGTFYPLHLYSRFNGLPSLESQDLSSYTVPVLPDFFVENISSIGFVVGLNEMPTHFLWWNIIGVNGTSFKVPRSNLSYRFENLLSGYQYDLDIFTEVDVPSTPSFLQFPVEYIKEMSFKVKVTVPDQRFYNLSITVCGVSNLTCITNAVTNTYCNADLNVTKLLSVENLSAATNYSITAKTALTSDVGSMASSIYYMHTAPHPPSVDLKSVEETRIELNVTGNSDLAFDKYCIKLNSSSCYEIDLDTPGIIIVSNLHAGQNYSLKVYTVWNEIESEGFKEIKTFTKPNPVEVDKIGIHAVTNSTLTVVWEKPIAHTDGYEIRWNCESPNIGTSIVKDQTQITQLLSATASNLDPGTFCNVTITAYITNYDNATLQATSVFKEISSSTFEEAPGIPETLENTDLTSTTTKIELQEPTERNGILRRYDIWVMKQQNETTTCEQWMTYECKDCEGSSPNVSDSVPDTCTNFYYEMFSKANTTFSWNIEQLHPFRDYSAHVVIYTTKPGSVSTITFETLEDVPGKPVELNASTTHDSFTLQWNPPEERNGKVINYTVKATYYEHDCGGFGALQRHSYGVELDPVTKFSQNDLYPFWQYNLTVEATNAIATGKPSDIISVMTKETNSGSVQQLRYQDVSSKSVGLSWTEPCFGNGIITGYSVNIKQWLSHGQEENSYSKTYEIDVANESMSIYDLLPYRNYKVEVYALNSADPDKPTNVSTRDKTSSSLLIEWKKAADFNGPTKYMVHINDSVNSTISIETCTTDVANWTDKLATECNVHGLDAYWEYDIVVDAITFDEGYGELIKSSEKQTFRTAEAVPGPVAHFDVKPEEDVLEERNFRIDWTEPAERDLNGVITGFVIHYQSEKIEVTVGPNTRSKTVLHDIQARTSVGPGAPVHKEITVNPGAPIKVDESKNPLMLKASVSVDNDEKQIAVALPLAQFLCNSSNGPPTMWGIVVAEADEAARDTQFAGKKDDFQKKIHDTYKNWFQVDGLNNIPPYIVTKLNWKPPCTNGNRRKRSATDGSNIFVIGNEACHGSSTLNEYCNGPLPDGRSFKVKSFVCTDYGCSESVYSQPIETAPNMTAAFVGGTVSGVVVLVLVITVIFFMRRRQAAKDTESITHTSSEQFGEMGKLQTKEKPVAVYKPGPVKLTNFPDFVEKMHKDSDLLFADAYKGYTSPREYIATQGPMQATFDDFWRMVWEQNVDTIVMLTKLVEKGRIKCDKYWPDVNEPVYYGDLVVSITSESNLSDYTLRIFEIKMGSKKRKLKHFHYLQWPDFGCPERHWLLINFVILVRQYRPLFPTGPLLKGEQRSVRQFAYLKWPDMGCPEDPEMLLEFVKSVKEHNKRPPGVQNAGPMIVHCSAGVGRTGTFIVVDHVLQHIRDHDEVDVYKLVLDMRNHRCNMVQTEDQFIYIHECLKAFITTDEDEEEEEPEDEHLYENTRMGEDNIYENTAYQNDSL</sequence>
<feature type="compositionally biased region" description="Basic and acidic residues" evidence="11">
    <location>
        <begin position="2238"/>
        <end position="2248"/>
    </location>
</feature>
<evidence type="ECO:0000256" key="11">
    <source>
        <dbReference type="SAM" id="MobiDB-lite"/>
    </source>
</evidence>
<dbReference type="InterPro" id="IPR003595">
    <property type="entry name" value="Tyr_Pase_cat"/>
</dbReference>
<dbReference type="SUPFAM" id="SSF57535">
    <property type="entry name" value="Complement control module/SCR domain"/>
    <property type="match status" value="7"/>
</dbReference>
<proteinExistence type="predicted"/>
<dbReference type="PROSITE" id="PS50923">
    <property type="entry name" value="SUSHI"/>
    <property type="match status" value="7"/>
</dbReference>
<feature type="domain" description="Sushi" evidence="16">
    <location>
        <begin position="266"/>
        <end position="322"/>
    </location>
</feature>
<dbReference type="Proteomes" id="UP001164746">
    <property type="component" value="Chromosome 6"/>
</dbReference>
<feature type="region of interest" description="Disordered" evidence="11">
    <location>
        <begin position="2226"/>
        <end position="2262"/>
    </location>
</feature>
<dbReference type="PROSITE" id="PS50055">
    <property type="entry name" value="TYR_PHOSPHATASE_PTP"/>
    <property type="match status" value="1"/>
</dbReference>
<gene>
    <name evidence="17" type="ORF">MAR_019048</name>
</gene>
<dbReference type="SMART" id="SM00194">
    <property type="entry name" value="PTPc"/>
    <property type="match status" value="1"/>
</dbReference>
<evidence type="ECO:0000256" key="9">
    <source>
        <dbReference type="ARBA" id="ARBA00023180"/>
    </source>
</evidence>
<dbReference type="InterPro" id="IPR013783">
    <property type="entry name" value="Ig-like_fold"/>
</dbReference>
<dbReference type="InterPro" id="IPR050713">
    <property type="entry name" value="RTP_Phos/Ushers"/>
</dbReference>
<dbReference type="InterPro" id="IPR000436">
    <property type="entry name" value="Sushi_SCR_CCP_dom"/>
</dbReference>
<dbReference type="PROSITE" id="PS50056">
    <property type="entry name" value="TYR_PHOSPHATASE_2"/>
    <property type="match status" value="1"/>
</dbReference>
<keyword evidence="6 12" id="KW-1133">Transmembrane helix</keyword>
<feature type="domain" description="Tyrosine-protein phosphatase" evidence="13">
    <location>
        <begin position="1938"/>
        <end position="2223"/>
    </location>
</feature>
<evidence type="ECO:0000259" key="13">
    <source>
        <dbReference type="PROSITE" id="PS50055"/>
    </source>
</evidence>
<dbReference type="InterPro" id="IPR000387">
    <property type="entry name" value="Tyr_Pase_dom"/>
</dbReference>
<dbReference type="Pfam" id="PF00102">
    <property type="entry name" value="Y_phosphatase"/>
    <property type="match status" value="2"/>
</dbReference>
<dbReference type="InterPro" id="IPR000242">
    <property type="entry name" value="PTP_cat"/>
</dbReference>
<dbReference type="Gene3D" id="2.60.40.10">
    <property type="entry name" value="Immunoglobulins"/>
    <property type="match status" value="6"/>
</dbReference>
<keyword evidence="4" id="KW-0378">Hydrolase</keyword>
<feature type="domain" description="Fibronectin type-III" evidence="15">
    <location>
        <begin position="1433"/>
        <end position="1532"/>
    </location>
</feature>
<dbReference type="EMBL" id="CP111017">
    <property type="protein sequence ID" value="WAR09090.1"/>
    <property type="molecule type" value="Genomic_DNA"/>
</dbReference>
<dbReference type="CDD" id="cd00063">
    <property type="entry name" value="FN3"/>
    <property type="match status" value="4"/>
</dbReference>
<dbReference type="CDD" id="cd00033">
    <property type="entry name" value="CCP"/>
    <property type="match status" value="7"/>
</dbReference>
<keyword evidence="3" id="KW-0732">Signal</keyword>
<dbReference type="SUPFAM" id="SSF52799">
    <property type="entry name" value="(Phosphotyrosine protein) phosphatases II"/>
    <property type="match status" value="2"/>
</dbReference>
<evidence type="ECO:0000256" key="12">
    <source>
        <dbReference type="SAM" id="Phobius"/>
    </source>
</evidence>
<feature type="domain" description="Sushi" evidence="16">
    <location>
        <begin position="1"/>
        <end position="55"/>
    </location>
</feature>
<feature type="compositionally biased region" description="Acidic residues" evidence="11">
    <location>
        <begin position="2226"/>
        <end position="2237"/>
    </location>
</feature>
<feature type="compositionally biased region" description="Polar residues" evidence="11">
    <location>
        <begin position="2252"/>
        <end position="2262"/>
    </location>
</feature>
<accession>A0ABY7EGV0</accession>
<dbReference type="InterPro" id="IPR016130">
    <property type="entry name" value="Tyr_Pase_AS"/>
</dbReference>
<keyword evidence="9" id="KW-0325">Glycoprotein</keyword>
<keyword evidence="7 12" id="KW-0472">Membrane</keyword>
<evidence type="ECO:0000259" key="16">
    <source>
        <dbReference type="PROSITE" id="PS50923"/>
    </source>
</evidence>
<evidence type="ECO:0000256" key="3">
    <source>
        <dbReference type="ARBA" id="ARBA00022729"/>
    </source>
</evidence>
<keyword evidence="18" id="KW-1185">Reference proteome</keyword>
<dbReference type="Gene3D" id="2.10.70.10">
    <property type="entry name" value="Complement Module, domain 1"/>
    <property type="match status" value="7"/>
</dbReference>
<feature type="domain" description="Fibronectin type-III" evidence="15">
    <location>
        <begin position="1097"/>
        <end position="1200"/>
    </location>
</feature>
<feature type="domain" description="Sushi" evidence="16">
    <location>
        <begin position="113"/>
        <end position="169"/>
    </location>
</feature>
<dbReference type="SMART" id="SM00032">
    <property type="entry name" value="CCP"/>
    <property type="match status" value="7"/>
</dbReference>
<evidence type="ECO:0000256" key="10">
    <source>
        <dbReference type="PROSITE-ProRule" id="PRU00302"/>
    </source>
</evidence>
<name>A0ABY7EGV0_MYAAR</name>
<evidence type="ECO:0000256" key="6">
    <source>
        <dbReference type="ARBA" id="ARBA00022989"/>
    </source>
</evidence>
<evidence type="ECO:0000256" key="8">
    <source>
        <dbReference type="ARBA" id="ARBA00023157"/>
    </source>
</evidence>
<evidence type="ECO:0000256" key="7">
    <source>
        <dbReference type="ARBA" id="ARBA00023136"/>
    </source>
</evidence>
<keyword evidence="5" id="KW-0904">Protein phosphatase</keyword>
<feature type="transmembrane region" description="Helical" evidence="12">
    <location>
        <begin position="1888"/>
        <end position="1910"/>
    </location>
</feature>
<keyword evidence="10" id="KW-0768">Sushi</keyword>
<dbReference type="InterPro" id="IPR029021">
    <property type="entry name" value="Prot-tyrosine_phosphatase-like"/>
</dbReference>
<evidence type="ECO:0000259" key="14">
    <source>
        <dbReference type="PROSITE" id="PS50056"/>
    </source>
</evidence>
<evidence type="ECO:0000256" key="1">
    <source>
        <dbReference type="ARBA" id="ARBA00004167"/>
    </source>
</evidence>
<dbReference type="SMART" id="SM00404">
    <property type="entry name" value="PTPc_motif"/>
    <property type="match status" value="1"/>
</dbReference>
<dbReference type="Pfam" id="PF00041">
    <property type="entry name" value="fn3"/>
    <property type="match status" value="3"/>
</dbReference>
<dbReference type="PANTHER" id="PTHR46957:SF3">
    <property type="entry name" value="CYTOKINE RECEPTOR"/>
    <property type="match status" value="1"/>
</dbReference>